<protein>
    <submittedName>
        <fullName evidence="7">PKD1L2</fullName>
    </submittedName>
</protein>
<evidence type="ECO:0000313" key="8">
    <source>
        <dbReference type="Proteomes" id="UP000507470"/>
    </source>
</evidence>
<dbReference type="InterPro" id="IPR002859">
    <property type="entry name" value="PKD/REJ-like"/>
</dbReference>
<evidence type="ECO:0000313" key="7">
    <source>
        <dbReference type="EMBL" id="CAC5393627.1"/>
    </source>
</evidence>
<dbReference type="InterPro" id="IPR035986">
    <property type="entry name" value="PKD_dom_sf"/>
</dbReference>
<dbReference type="OrthoDB" id="6094428at2759"/>
<dbReference type="GO" id="GO:0006816">
    <property type="term" value="P:calcium ion transport"/>
    <property type="evidence" value="ECO:0007669"/>
    <property type="project" value="TreeGrafter"/>
</dbReference>
<evidence type="ECO:0000259" key="6">
    <source>
        <dbReference type="PROSITE" id="PS50093"/>
    </source>
</evidence>
<dbReference type="PROSITE" id="PS50092">
    <property type="entry name" value="TSP1"/>
    <property type="match status" value="1"/>
</dbReference>
<reference evidence="7 8" key="1">
    <citation type="submission" date="2020-06" db="EMBL/GenBank/DDBJ databases">
        <authorList>
            <person name="Li R."/>
            <person name="Bekaert M."/>
        </authorList>
    </citation>
    <scope>NUCLEOTIDE SEQUENCE [LARGE SCALE GENOMIC DNA]</scope>
    <source>
        <strain evidence="8">wild</strain>
    </source>
</reference>
<feature type="domain" description="PKD" evidence="6">
    <location>
        <begin position="623"/>
        <end position="663"/>
    </location>
</feature>
<dbReference type="InterPro" id="IPR022409">
    <property type="entry name" value="PKD/Chitinase_dom"/>
</dbReference>
<name>A0A6J8CF74_MYTCO</name>
<proteinExistence type="predicted"/>
<evidence type="ECO:0000256" key="3">
    <source>
        <dbReference type="ARBA" id="ARBA00022737"/>
    </source>
</evidence>
<dbReference type="PANTHER" id="PTHR46730:SF1">
    <property type="entry name" value="PLAT DOMAIN-CONTAINING PROTEIN"/>
    <property type="match status" value="1"/>
</dbReference>
<accession>A0A6J8CF74</accession>
<comment type="subcellular location">
    <subcellularLocation>
        <location evidence="1">Membrane</location>
        <topology evidence="1">Multi-pass membrane protein</topology>
    </subcellularLocation>
</comment>
<evidence type="ECO:0000256" key="1">
    <source>
        <dbReference type="ARBA" id="ARBA00004141"/>
    </source>
</evidence>
<keyword evidence="2" id="KW-0812">Transmembrane</keyword>
<dbReference type="SUPFAM" id="SSF49299">
    <property type="entry name" value="PKD domain"/>
    <property type="match status" value="2"/>
</dbReference>
<dbReference type="SMART" id="SM00089">
    <property type="entry name" value="PKD"/>
    <property type="match status" value="2"/>
</dbReference>
<dbReference type="Gene3D" id="2.60.40.10">
    <property type="entry name" value="Immunoglobulins"/>
    <property type="match status" value="1"/>
</dbReference>
<gene>
    <name evidence="7" type="ORF">MCOR_28473</name>
</gene>
<dbReference type="InterPro" id="IPR000601">
    <property type="entry name" value="PKD_dom"/>
</dbReference>
<keyword evidence="8" id="KW-1185">Reference proteome</keyword>
<dbReference type="GO" id="GO:0005886">
    <property type="term" value="C:plasma membrane"/>
    <property type="evidence" value="ECO:0007669"/>
    <property type="project" value="TreeGrafter"/>
</dbReference>
<dbReference type="InterPro" id="IPR000884">
    <property type="entry name" value="TSP1_rpt"/>
</dbReference>
<dbReference type="PANTHER" id="PTHR46730">
    <property type="entry name" value="POLYCYSTIN-1"/>
    <property type="match status" value="1"/>
</dbReference>
<evidence type="ECO:0000256" key="5">
    <source>
        <dbReference type="ARBA" id="ARBA00023136"/>
    </source>
</evidence>
<keyword evidence="5" id="KW-0472">Membrane</keyword>
<evidence type="ECO:0000256" key="2">
    <source>
        <dbReference type="ARBA" id="ARBA00022692"/>
    </source>
</evidence>
<dbReference type="InterPro" id="IPR013783">
    <property type="entry name" value="Ig-like_fold"/>
</dbReference>
<dbReference type="EMBL" id="CACVKT020005205">
    <property type="protein sequence ID" value="CAC5393627.1"/>
    <property type="molecule type" value="Genomic_DNA"/>
</dbReference>
<sequence length="1384" mass="156879">MNDSQQCTLMQKIRRNGLLYFLGDCAFFEDKTYPNRQPVVKPFMSPQINHWTEWANGTCSSICEQNRTRECIGNQMCTGDSWEIDTCDFEGCVIKEFALTTAAEVLFPNDLTMTYTKFEWIESPNISASAVIIDEVNTTLSVMSDNNNKIGWFKVTTDDLSTKVFGVYQILLMITNINGEHLENLVLRYEETISNITIDAPAEILIDMPMELTAMFSSGSNVHFDWIMNDNHTAYVICEDIVRQCSVSYSYSVIGNFNITSVATNEASYEVKTDLLTSVLNPVTGFNFSVYEQLVNSTNDAEFILTIDSVERFPMGDFTLRIDFGDESSQTLYLNDTINDTLLTSGYSIFHTYLKQGQFMVNLNISSQLSSQYFQNITVLVSDDITLLSLDVPQFANTSTNIEFKFQNYPPNGFVFSIWYGDRNEQNSKPGALFTHFDSTPWIYSYSFPGIYEIELTASNPATRILCKRNITIQYPITEVAISPPALPLIQYPIPDGNVELEITLISNEEPPTDVTCYFYPDLMMPNITFENVDIQYTRPFRIQHIYTGEGKKDITVRCVNNVSEVIVQTQLEMKIITLNDFSFTYPRLAYNNMSLGNDKKVKDLSLKIEFTISVFRCVRFPPNVTFSFDFGDGSDESNIVGSVVEHSYTKRGNFAIVVKIYNLTSSETLKVDLPLMVGAIDFTTNINIGAVGLTTFIFNISGRTSSGSFKLFTDDSQSFNFLSSNNSILHSHTYMKYGEFYPYVIASFDVNTEIIYLNSPINADYNLTAIVVDFNTSIELPPGIITINVTKHPLSVNLPNVECVFEFDDMIDRQQRKKIQNITDTNPLIYHFTYLTLGHPTVNVTCYNKYDRTEKISEIVVQNECFPMTGMFDRQYSNIDNPLKLSKSEDVDLSNRMPIKCSDKEVKYEWKIYEVVNGSEHAFDYNPPVQPLGSIRFTKGSIPQGLFKVVLNVSTPETYLFEPTYLLFIKPPPYASIYGGSLRQALLEKATVSLDALTHSYDMEKGYGGNDNLTFDWSCSKSNSYSSKIFYYYETEFSSFTDCGDLLNSTIEHGKAELTLLNSSDDVYAITVNVSVDNLMTSYTQLLYSVPGKPPIISITYKDNSGYWQSFKDKNIPRFSDTGMNEKSLAINSDTLQVDREYILYVRVFSSQFTSYGRSGMKFVTNQAPYGGKCKAHPVKGIASKTAFEISCNGWKDEGINRGRNDTRDTEAQNFLKFAFLTTEKDGTDEKKTSFQIGGEMTANEIYLPMGDPENNYTLRLLVYIYDVYDDYNVSEITITSDPPLTNDTNAFKKLFENYDNTFAMVDKSGNNIASMRLMESIASTYKDLTLENIQPTPTTPDLSTPMKCAYYVDSGEKQSDTKSFLQQSTETMVTEMDLKNTR</sequence>
<evidence type="ECO:0000256" key="4">
    <source>
        <dbReference type="ARBA" id="ARBA00022989"/>
    </source>
</evidence>
<feature type="domain" description="PKD" evidence="6">
    <location>
        <begin position="323"/>
        <end position="381"/>
    </location>
</feature>
<keyword evidence="4" id="KW-1133">Transmembrane helix</keyword>
<dbReference type="Proteomes" id="UP000507470">
    <property type="component" value="Unassembled WGS sequence"/>
</dbReference>
<keyword evidence="3" id="KW-0677">Repeat</keyword>
<dbReference type="GO" id="GO:0005261">
    <property type="term" value="F:monoatomic cation channel activity"/>
    <property type="evidence" value="ECO:0007669"/>
    <property type="project" value="TreeGrafter"/>
</dbReference>
<dbReference type="PROSITE" id="PS50093">
    <property type="entry name" value="PKD"/>
    <property type="match status" value="2"/>
</dbReference>
<organism evidence="7 8">
    <name type="scientific">Mytilus coruscus</name>
    <name type="common">Sea mussel</name>
    <dbReference type="NCBI Taxonomy" id="42192"/>
    <lineage>
        <taxon>Eukaryota</taxon>
        <taxon>Metazoa</taxon>
        <taxon>Spiralia</taxon>
        <taxon>Lophotrochozoa</taxon>
        <taxon>Mollusca</taxon>
        <taxon>Bivalvia</taxon>
        <taxon>Autobranchia</taxon>
        <taxon>Pteriomorphia</taxon>
        <taxon>Mytilida</taxon>
        <taxon>Mytiloidea</taxon>
        <taxon>Mytilidae</taxon>
        <taxon>Mytilinae</taxon>
        <taxon>Mytilus</taxon>
    </lineage>
</organism>
<dbReference type="Pfam" id="PF00801">
    <property type="entry name" value="PKD"/>
    <property type="match status" value="1"/>
</dbReference>
<dbReference type="Pfam" id="PF02010">
    <property type="entry name" value="REJ"/>
    <property type="match status" value="2"/>
</dbReference>